<feature type="region of interest" description="Disordered" evidence="1">
    <location>
        <begin position="1"/>
        <end position="26"/>
    </location>
</feature>
<organism evidence="2">
    <name type="scientific">Heliothis virescens</name>
    <name type="common">Tobacco budworm moth</name>
    <dbReference type="NCBI Taxonomy" id="7102"/>
    <lineage>
        <taxon>Eukaryota</taxon>
        <taxon>Metazoa</taxon>
        <taxon>Ecdysozoa</taxon>
        <taxon>Arthropoda</taxon>
        <taxon>Hexapoda</taxon>
        <taxon>Insecta</taxon>
        <taxon>Pterygota</taxon>
        <taxon>Neoptera</taxon>
        <taxon>Endopterygota</taxon>
        <taxon>Lepidoptera</taxon>
        <taxon>Glossata</taxon>
        <taxon>Ditrysia</taxon>
        <taxon>Noctuoidea</taxon>
        <taxon>Noctuidae</taxon>
        <taxon>Heliothinae</taxon>
        <taxon>Heliothis</taxon>
    </lineage>
</organism>
<gene>
    <name evidence="2" type="ORF">B5V51_14103</name>
</gene>
<comment type="caution">
    <text evidence="2">The sequence shown here is derived from an EMBL/GenBank/DDBJ whole genome shotgun (WGS) entry which is preliminary data.</text>
</comment>
<feature type="compositionally biased region" description="Polar residues" evidence="1">
    <location>
        <begin position="86"/>
        <end position="95"/>
    </location>
</feature>
<feature type="compositionally biased region" description="Basic and acidic residues" evidence="1">
    <location>
        <begin position="96"/>
        <end position="107"/>
    </location>
</feature>
<evidence type="ECO:0000256" key="1">
    <source>
        <dbReference type="SAM" id="MobiDB-lite"/>
    </source>
</evidence>
<protein>
    <submittedName>
        <fullName evidence="2">Uncharacterized protein</fullName>
    </submittedName>
</protein>
<reference evidence="2" key="1">
    <citation type="submission" date="2017-09" db="EMBL/GenBank/DDBJ databases">
        <title>Contemporary evolution of a Lepidopteran species, Heliothis virescens, in response to modern agricultural practices.</title>
        <authorList>
            <person name="Fritz M.L."/>
            <person name="Deyonke A.M."/>
            <person name="Papanicolaou A."/>
            <person name="Micinski S."/>
            <person name="Westbrook J."/>
            <person name="Gould F."/>
        </authorList>
    </citation>
    <scope>NUCLEOTIDE SEQUENCE [LARGE SCALE GENOMIC DNA]</scope>
    <source>
        <strain evidence="2">HvINT-</strain>
        <tissue evidence="2">Whole body</tissue>
    </source>
</reference>
<sequence>MSTQQCDSRVPDVRPGPSRRRSKLINCPEPRRTALACAHSTLETVMLAVQISVLGLKDAFEMLPTESPAPRSQRRHRGPPIKRPATASNGSSGSARSEHTPRIDLGRSRVPRPLLDLN</sequence>
<feature type="region of interest" description="Disordered" evidence="1">
    <location>
        <begin position="64"/>
        <end position="118"/>
    </location>
</feature>
<evidence type="ECO:0000313" key="2">
    <source>
        <dbReference type="EMBL" id="PCG73939.1"/>
    </source>
</evidence>
<dbReference type="AlphaFoldDB" id="A0A2A4JQ48"/>
<accession>A0A2A4JQ48</accession>
<dbReference type="EMBL" id="NWSH01000835">
    <property type="protein sequence ID" value="PCG73939.1"/>
    <property type="molecule type" value="Genomic_DNA"/>
</dbReference>
<proteinExistence type="predicted"/>
<name>A0A2A4JQ48_HELVI</name>